<keyword evidence="3" id="KW-1185">Reference proteome</keyword>
<feature type="domain" description="HTH cro/C1-type" evidence="1">
    <location>
        <begin position="24"/>
        <end position="79"/>
    </location>
</feature>
<dbReference type="Gene3D" id="1.10.260.40">
    <property type="entry name" value="lambda repressor-like DNA-binding domains"/>
    <property type="match status" value="1"/>
</dbReference>
<dbReference type="InterPro" id="IPR010982">
    <property type="entry name" value="Lambda_DNA-bd_dom_sf"/>
</dbReference>
<gene>
    <name evidence="2" type="ORF">GCM10017581_049960</name>
</gene>
<name>A0A9W6NNQ5_9ACTN</name>
<comment type="caution">
    <text evidence="2">The sequence shown here is derived from an EMBL/GenBank/DDBJ whole genome shotgun (WGS) entry which is preliminary data.</text>
</comment>
<dbReference type="InterPro" id="IPR043917">
    <property type="entry name" value="DUF5753"/>
</dbReference>
<dbReference type="PROSITE" id="PS50943">
    <property type="entry name" value="HTH_CROC1"/>
    <property type="match status" value="1"/>
</dbReference>
<dbReference type="Pfam" id="PF19054">
    <property type="entry name" value="DUF5753"/>
    <property type="match status" value="1"/>
</dbReference>
<proteinExistence type="predicted"/>
<evidence type="ECO:0000259" key="1">
    <source>
        <dbReference type="PROSITE" id="PS50943"/>
    </source>
</evidence>
<evidence type="ECO:0000313" key="3">
    <source>
        <dbReference type="Proteomes" id="UP001143480"/>
    </source>
</evidence>
<dbReference type="CDD" id="cd00093">
    <property type="entry name" value="HTH_XRE"/>
    <property type="match status" value="1"/>
</dbReference>
<dbReference type="Proteomes" id="UP001143480">
    <property type="component" value="Unassembled WGS sequence"/>
</dbReference>
<dbReference type="Pfam" id="PF13560">
    <property type="entry name" value="HTH_31"/>
    <property type="match status" value="1"/>
</dbReference>
<dbReference type="SUPFAM" id="SSF47413">
    <property type="entry name" value="lambda repressor-like DNA-binding domains"/>
    <property type="match status" value="1"/>
</dbReference>
<dbReference type="GO" id="GO:0003677">
    <property type="term" value="F:DNA binding"/>
    <property type="evidence" value="ECO:0007669"/>
    <property type="project" value="InterPro"/>
</dbReference>
<accession>A0A9W6NNQ5</accession>
<sequence>MTGQNLGMKRLQPARAKRRLTKMLQELREGAEKTQIELGQELGWSQSKVQRIENGLTTITKADLYYLLNHFGIRPDGDRFKELDWLGEQARAKPRYGEFRSILTDRNYAAYLEQEEGASSLRQHEPSLVPGILQTERYSMALLHEFLEIDQASERTQEELLERAERIAALRQRRQEDLIGRGAEGMLRAEFLINEAVIRQAIGAEVGDKTVMTQQLKHLQTLARVENVSIGILTFGVGSHRGMQGPFVVLDFAEEDESPLLYVENARGDYATNINEDEIRARINVFQSLQQRAVYGDQFDEVIESAIREM</sequence>
<organism evidence="2 3">
    <name type="scientific">Dactylosporangium matsuzakiense</name>
    <dbReference type="NCBI Taxonomy" id="53360"/>
    <lineage>
        <taxon>Bacteria</taxon>
        <taxon>Bacillati</taxon>
        <taxon>Actinomycetota</taxon>
        <taxon>Actinomycetes</taxon>
        <taxon>Micromonosporales</taxon>
        <taxon>Micromonosporaceae</taxon>
        <taxon>Dactylosporangium</taxon>
    </lineage>
</organism>
<dbReference type="AlphaFoldDB" id="A0A9W6NNQ5"/>
<dbReference type="InterPro" id="IPR001387">
    <property type="entry name" value="Cro/C1-type_HTH"/>
</dbReference>
<reference evidence="2" key="2">
    <citation type="submission" date="2023-01" db="EMBL/GenBank/DDBJ databases">
        <authorList>
            <person name="Sun Q."/>
            <person name="Evtushenko L."/>
        </authorList>
    </citation>
    <scope>NUCLEOTIDE SEQUENCE</scope>
    <source>
        <strain evidence="2">VKM Ac-1321</strain>
    </source>
</reference>
<dbReference type="SMART" id="SM00530">
    <property type="entry name" value="HTH_XRE"/>
    <property type="match status" value="1"/>
</dbReference>
<evidence type="ECO:0000313" key="2">
    <source>
        <dbReference type="EMBL" id="GLL03252.1"/>
    </source>
</evidence>
<reference evidence="2" key="1">
    <citation type="journal article" date="2014" name="Int. J. Syst. Evol. Microbiol.">
        <title>Complete genome sequence of Corynebacterium casei LMG S-19264T (=DSM 44701T), isolated from a smear-ripened cheese.</title>
        <authorList>
            <consortium name="US DOE Joint Genome Institute (JGI-PGF)"/>
            <person name="Walter F."/>
            <person name="Albersmeier A."/>
            <person name="Kalinowski J."/>
            <person name="Ruckert C."/>
        </authorList>
    </citation>
    <scope>NUCLEOTIDE SEQUENCE</scope>
    <source>
        <strain evidence="2">VKM Ac-1321</strain>
    </source>
</reference>
<protein>
    <submittedName>
        <fullName evidence="2">Transcriptional regulator</fullName>
    </submittedName>
</protein>
<dbReference type="EMBL" id="BSFP01000031">
    <property type="protein sequence ID" value="GLL03252.1"/>
    <property type="molecule type" value="Genomic_DNA"/>
</dbReference>